<dbReference type="EMBL" id="JBDJNQ010000006">
    <property type="protein sequence ID" value="MEN5378275.1"/>
    <property type="molecule type" value="Genomic_DNA"/>
</dbReference>
<proteinExistence type="predicted"/>
<evidence type="ECO:0008006" key="3">
    <source>
        <dbReference type="Google" id="ProtNLM"/>
    </source>
</evidence>
<reference evidence="1 2" key="1">
    <citation type="submission" date="2024-04" db="EMBL/GenBank/DDBJ databases">
        <title>WGS of bacteria from Torrens River.</title>
        <authorList>
            <person name="Wyrsch E.R."/>
            <person name="Drigo B."/>
        </authorList>
    </citation>
    <scope>NUCLEOTIDE SEQUENCE [LARGE SCALE GENOMIC DNA]</scope>
    <source>
        <strain evidence="1 2">TWI391</strain>
    </source>
</reference>
<protein>
    <recommendedName>
        <fullName evidence="3">Hemerythrin-like domain-containing protein</fullName>
    </recommendedName>
</protein>
<sequence>MSIVSKDFEIQENLIVLIEDLESTIYDLNHRLAGYGQLYNKARNQTNDSSVAYEEIADQIGEKHHILYHKMKSLNHLLEIINDYRDSNGIFQDHNDLIIQIQDIMLTHAEKESYEEAATIKKWYDRLHSAVDVK</sequence>
<evidence type="ECO:0000313" key="1">
    <source>
        <dbReference type="EMBL" id="MEN5378275.1"/>
    </source>
</evidence>
<name>A0ABV0BU25_9SPHI</name>
<evidence type="ECO:0000313" key="2">
    <source>
        <dbReference type="Proteomes" id="UP001409291"/>
    </source>
</evidence>
<organism evidence="1 2">
    <name type="scientific">Sphingobacterium kitahiroshimense</name>
    <dbReference type="NCBI Taxonomy" id="470446"/>
    <lineage>
        <taxon>Bacteria</taxon>
        <taxon>Pseudomonadati</taxon>
        <taxon>Bacteroidota</taxon>
        <taxon>Sphingobacteriia</taxon>
        <taxon>Sphingobacteriales</taxon>
        <taxon>Sphingobacteriaceae</taxon>
        <taxon>Sphingobacterium</taxon>
    </lineage>
</organism>
<dbReference type="RefSeq" id="WP_021188490.1">
    <property type="nucleotide sequence ID" value="NZ_JBDJLH010000001.1"/>
</dbReference>
<gene>
    <name evidence="1" type="ORF">ABE541_13505</name>
</gene>
<accession>A0ABV0BU25</accession>
<dbReference type="Proteomes" id="UP001409291">
    <property type="component" value="Unassembled WGS sequence"/>
</dbReference>
<keyword evidence="2" id="KW-1185">Reference proteome</keyword>
<comment type="caution">
    <text evidence="1">The sequence shown here is derived from an EMBL/GenBank/DDBJ whole genome shotgun (WGS) entry which is preliminary data.</text>
</comment>